<dbReference type="Gene3D" id="3.40.640.10">
    <property type="entry name" value="Type I PLP-dependent aspartate aminotransferase-like (Major domain)"/>
    <property type="match status" value="1"/>
</dbReference>
<evidence type="ECO:0000256" key="8">
    <source>
        <dbReference type="ARBA" id="ARBA00029996"/>
    </source>
</evidence>
<evidence type="ECO:0000313" key="11">
    <source>
        <dbReference type="EMBL" id="MBB6259746.1"/>
    </source>
</evidence>
<dbReference type="InterPro" id="IPR004839">
    <property type="entry name" value="Aminotransferase_I/II_large"/>
</dbReference>
<comment type="pathway">
    <text evidence="3">Cofactor biosynthesis; adenosylcobalamin biosynthesis.</text>
</comment>
<dbReference type="AlphaFoldDB" id="A0A841LR95"/>
<dbReference type="InterPro" id="IPR015421">
    <property type="entry name" value="PyrdxlP-dep_Trfase_major"/>
</dbReference>
<comment type="cofactor">
    <cofactor evidence="1">
        <name>pyridoxal 5'-phosphate</name>
        <dbReference type="ChEBI" id="CHEBI:597326"/>
    </cofactor>
</comment>
<organism evidence="11 12">
    <name type="scientific">Paenochrobactrum gallinarii</name>
    <dbReference type="NCBI Taxonomy" id="643673"/>
    <lineage>
        <taxon>Bacteria</taxon>
        <taxon>Pseudomonadati</taxon>
        <taxon>Pseudomonadota</taxon>
        <taxon>Alphaproteobacteria</taxon>
        <taxon>Hyphomicrobiales</taxon>
        <taxon>Brucellaceae</taxon>
        <taxon>Paenochrobactrum</taxon>
    </lineage>
</organism>
<sequence length="341" mass="37072">MTTLVTSREPEKVFHGGGIDAAVAYFGGEFSGWLDLSTGINPESFVLPELPLSLWHRLPDDYVLQAALNAARGFYGADGQAPMVAAPGTQALIQIMPLLADTGDMAILTPTYQEYAASFQRSGWNVHSCTAIEDIPAHVSVVVVVNPNNPDGRYIPAKQLLNLAGELGRQGGFLIVDEAFADVHEGASLVPHAVHEPLIVLKSFGKFFGLAGVRLGFAFSNPSIVEKIAARLGPWAVSGPALAIAQAAFSHDGLESFRRRIDERREGLSAVFARHKLEEIGGTALFSLVQSEEAYALWEHLAEQHIWVRKFDYAPNWLRVGLAKDQSDLKRLEDALSTFKA</sequence>
<protein>
    <recommendedName>
        <fullName evidence="4">threonine-phosphate decarboxylase</fullName>
        <ecNumber evidence="4">4.1.1.81</ecNumber>
    </recommendedName>
    <alternativeName>
        <fullName evidence="8">L-threonine-O-3-phosphate decarboxylase</fullName>
    </alternativeName>
</protein>
<evidence type="ECO:0000259" key="10">
    <source>
        <dbReference type="Pfam" id="PF00155"/>
    </source>
</evidence>
<evidence type="ECO:0000256" key="4">
    <source>
        <dbReference type="ARBA" id="ARBA00012285"/>
    </source>
</evidence>
<dbReference type="SUPFAM" id="SSF53383">
    <property type="entry name" value="PLP-dependent transferases"/>
    <property type="match status" value="1"/>
</dbReference>
<dbReference type="GO" id="GO:0048472">
    <property type="term" value="F:threonine-phosphate decarboxylase activity"/>
    <property type="evidence" value="ECO:0007669"/>
    <property type="project" value="UniProtKB-EC"/>
</dbReference>
<accession>A0A841LR95</accession>
<dbReference type="EC" id="4.1.1.81" evidence="4"/>
<dbReference type="UniPathway" id="UPA00148"/>
<evidence type="ECO:0000256" key="9">
    <source>
        <dbReference type="ARBA" id="ARBA00048531"/>
    </source>
</evidence>
<dbReference type="NCBIfam" id="TIGR01140">
    <property type="entry name" value="L_thr_O3P_dcar"/>
    <property type="match status" value="1"/>
</dbReference>
<dbReference type="InterPro" id="IPR015424">
    <property type="entry name" value="PyrdxlP-dep_Trfase"/>
</dbReference>
<reference evidence="11 12" key="1">
    <citation type="submission" date="2020-08" db="EMBL/GenBank/DDBJ databases">
        <title>Genomic Encyclopedia of Type Strains, Phase IV (KMG-IV): sequencing the most valuable type-strain genomes for metagenomic binning, comparative biology and taxonomic classification.</title>
        <authorList>
            <person name="Goeker M."/>
        </authorList>
    </citation>
    <scope>NUCLEOTIDE SEQUENCE [LARGE SCALE GENOMIC DNA]</scope>
    <source>
        <strain evidence="11 12">DSM 22336</strain>
    </source>
</reference>
<evidence type="ECO:0000313" key="12">
    <source>
        <dbReference type="Proteomes" id="UP000555393"/>
    </source>
</evidence>
<evidence type="ECO:0000256" key="6">
    <source>
        <dbReference type="ARBA" id="ARBA00022898"/>
    </source>
</evidence>
<dbReference type="Pfam" id="PF00155">
    <property type="entry name" value="Aminotran_1_2"/>
    <property type="match status" value="1"/>
</dbReference>
<name>A0A841LR95_9HYPH</name>
<evidence type="ECO:0000256" key="5">
    <source>
        <dbReference type="ARBA" id="ARBA00022573"/>
    </source>
</evidence>
<dbReference type="GO" id="GO:0009236">
    <property type="term" value="P:cobalamin biosynthetic process"/>
    <property type="evidence" value="ECO:0007669"/>
    <property type="project" value="UniProtKB-UniPathway"/>
</dbReference>
<keyword evidence="5" id="KW-0169">Cobalamin biosynthesis</keyword>
<dbReference type="InterPro" id="IPR015422">
    <property type="entry name" value="PyrdxlP-dep_Trfase_small"/>
</dbReference>
<dbReference type="EMBL" id="JACIIU010000001">
    <property type="protein sequence ID" value="MBB6259746.1"/>
    <property type="molecule type" value="Genomic_DNA"/>
</dbReference>
<dbReference type="GO" id="GO:0030170">
    <property type="term" value="F:pyridoxal phosphate binding"/>
    <property type="evidence" value="ECO:0007669"/>
    <property type="project" value="InterPro"/>
</dbReference>
<feature type="domain" description="Aminotransferase class I/classII large" evidence="10">
    <location>
        <begin position="59"/>
        <end position="335"/>
    </location>
</feature>
<dbReference type="Gene3D" id="3.90.1150.10">
    <property type="entry name" value="Aspartate Aminotransferase, domain 1"/>
    <property type="match status" value="1"/>
</dbReference>
<dbReference type="Proteomes" id="UP000555393">
    <property type="component" value="Unassembled WGS sequence"/>
</dbReference>
<dbReference type="PANTHER" id="PTHR42885">
    <property type="entry name" value="HISTIDINOL-PHOSPHATE AMINOTRANSFERASE-RELATED"/>
    <property type="match status" value="1"/>
</dbReference>
<proteinExistence type="predicted"/>
<keyword evidence="12" id="KW-1185">Reference proteome</keyword>
<keyword evidence="6" id="KW-0663">Pyridoxal phosphate</keyword>
<evidence type="ECO:0000256" key="3">
    <source>
        <dbReference type="ARBA" id="ARBA00004953"/>
    </source>
</evidence>
<dbReference type="CDD" id="cd00609">
    <property type="entry name" value="AAT_like"/>
    <property type="match status" value="1"/>
</dbReference>
<evidence type="ECO:0000256" key="2">
    <source>
        <dbReference type="ARBA" id="ARBA00003444"/>
    </source>
</evidence>
<keyword evidence="7" id="KW-0456">Lyase</keyword>
<gene>
    <name evidence="11" type="ORF">FHS77_000254</name>
</gene>
<comment type="catalytic activity">
    <reaction evidence="9">
        <text>O-phospho-L-threonine + H(+) = (R)-1-aminopropan-2-yl phosphate + CO2</text>
        <dbReference type="Rhea" id="RHEA:11492"/>
        <dbReference type="ChEBI" id="CHEBI:15378"/>
        <dbReference type="ChEBI" id="CHEBI:16526"/>
        <dbReference type="ChEBI" id="CHEBI:58563"/>
        <dbReference type="ChEBI" id="CHEBI:58675"/>
        <dbReference type="EC" id="4.1.1.81"/>
    </reaction>
</comment>
<dbReference type="PANTHER" id="PTHR42885:SF1">
    <property type="entry name" value="THREONINE-PHOSPHATE DECARBOXYLASE"/>
    <property type="match status" value="1"/>
</dbReference>
<comment type="caution">
    <text evidence="11">The sequence shown here is derived from an EMBL/GenBank/DDBJ whole genome shotgun (WGS) entry which is preliminary data.</text>
</comment>
<comment type="function">
    <text evidence="2">Decarboxylates L-threonine-O-3-phosphate to yield (R)-1-amino-2-propanol O-2-phosphate, the precursor for the linkage between the nucleotide loop and the corrin ring in cobalamin.</text>
</comment>
<evidence type="ECO:0000256" key="7">
    <source>
        <dbReference type="ARBA" id="ARBA00023239"/>
    </source>
</evidence>
<evidence type="ECO:0000256" key="1">
    <source>
        <dbReference type="ARBA" id="ARBA00001933"/>
    </source>
</evidence>
<dbReference type="InterPro" id="IPR005860">
    <property type="entry name" value="CobD"/>
</dbReference>